<proteinExistence type="predicted"/>
<protein>
    <submittedName>
        <fullName evidence="2">Uncharacterized protein</fullName>
    </submittedName>
</protein>
<organism evidence="2 3">
    <name type="scientific">Beauveria bassiana</name>
    <name type="common">White muscardine disease fungus</name>
    <name type="synonym">Tritirachium shiotae</name>
    <dbReference type="NCBI Taxonomy" id="176275"/>
    <lineage>
        <taxon>Eukaryota</taxon>
        <taxon>Fungi</taxon>
        <taxon>Dikarya</taxon>
        <taxon>Ascomycota</taxon>
        <taxon>Pezizomycotina</taxon>
        <taxon>Sordariomycetes</taxon>
        <taxon>Hypocreomycetidae</taxon>
        <taxon>Hypocreales</taxon>
        <taxon>Cordycipitaceae</taxon>
        <taxon>Beauveria</taxon>
    </lineage>
</organism>
<gene>
    <name evidence="2" type="ORF">BB8028_0004g06610</name>
</gene>
<dbReference type="Proteomes" id="UP000237441">
    <property type="component" value="Unassembled WGS sequence"/>
</dbReference>
<evidence type="ECO:0000313" key="2">
    <source>
        <dbReference type="EMBL" id="PQK13730.1"/>
    </source>
</evidence>
<dbReference type="EMBL" id="JRHA01000004">
    <property type="protein sequence ID" value="PQK13730.1"/>
    <property type="molecule type" value="Genomic_DNA"/>
</dbReference>
<comment type="caution">
    <text evidence="2">The sequence shown here is derived from an EMBL/GenBank/DDBJ whole genome shotgun (WGS) entry which is preliminary data.</text>
</comment>
<evidence type="ECO:0000256" key="1">
    <source>
        <dbReference type="SAM" id="MobiDB-lite"/>
    </source>
</evidence>
<evidence type="ECO:0000313" key="3">
    <source>
        <dbReference type="Proteomes" id="UP000237441"/>
    </source>
</evidence>
<dbReference type="AlphaFoldDB" id="A0A2S7YC10"/>
<reference evidence="2 3" key="1">
    <citation type="submission" date="2016-07" db="EMBL/GenBank/DDBJ databases">
        <title>Comparative genomics of the entomopathogenic fungus Beauveria bassiana.</title>
        <authorList>
            <person name="Valero Jimenez C.A."/>
            <person name="Zwaan B.J."/>
            <person name="Van Kan J.A."/>
            <person name="Takken W."/>
            <person name="Debets A.J."/>
            <person name="Schoustra S.E."/>
            <person name="Koenraadt C.J."/>
        </authorList>
    </citation>
    <scope>NUCLEOTIDE SEQUENCE [LARGE SCALE GENOMIC DNA]</scope>
    <source>
        <strain evidence="2 3">ARSEF 8028</strain>
    </source>
</reference>
<feature type="region of interest" description="Disordered" evidence="1">
    <location>
        <begin position="1"/>
        <end position="52"/>
    </location>
</feature>
<name>A0A2S7YC10_BEABA</name>
<sequence length="242" mass="26086">MVGRDRPGGARPRLCPPLHRQPIAHQVRSQGHGRGGQAALRGAPAGRLGPRSGRDCRGGVILPWRIQILHLHHEAWLFLERLQAGLIAGPGPGPGPAPPPRGYSNARRCCLLYRVCALPPPRASRSTTPKTVPTSDAPLRTTAAVLQKLVGEGHGRRMVDDSHREVEPERGVQALRQRLGLWHLDDKGRVGDERYDARGPAEGNEEIDMFIPLLKANMDMNGGGGGGSGGDLARLLQMLSSM</sequence>
<accession>A0A2S7YC10</accession>
<feature type="compositionally biased region" description="Low complexity" evidence="1">
    <location>
        <begin position="37"/>
        <end position="51"/>
    </location>
</feature>